<dbReference type="GO" id="GO:0005829">
    <property type="term" value="C:cytosol"/>
    <property type="evidence" value="ECO:0007669"/>
    <property type="project" value="TreeGrafter"/>
</dbReference>
<dbReference type="Pfam" id="PF02897">
    <property type="entry name" value="Peptidase_S9_N"/>
    <property type="match status" value="1"/>
</dbReference>
<sequence length="707" mass="77372">MDPLLPLPLDPAAEDPWQWLEALDAPESLDWVRQRNAACRQALAQDEAFATRRAALQAVLDDQARIPAVARCGDWVYNFWRDAAHPRGLWRRAPVGEHLQAADPDWQLLLDLDALAAQEGEPWVWHGALRCGPGSERALVELSRGGADAAVLREFDMASRQFLPQGFQLPEAKSRVVWLDEDRVLVATDTGPGSLTDSGYPRQIRCWTRGTPLDQAPCWLAADPQDVAAHAWVDHGAQPPRVVLGSAPAFFTTREHLWHDGQARPVDKPESAGLGFWHGWLLLHLREDWSVAGRQWSAGSLLAAPVEDYLAGRRDGLQALFQPSPTCALQTWAGTAQRLVLTLSDQVTHRAEMLWPADPGPADAAPLPWQRLALPLPEGGTLALQPLYDPQLAHDPWAETLLVTATGFLTPERLLALDLDAVAAGQGDAALRPLRARPAHFDADGLSVHQAHARSADGTAVPYFVIGPAWDPAGDDRPCLLYGYGGFEVSLEPWYLGGTGRAWLSQGGRLVVANIRGGGEFGPAWHQAALRGQRQRAYDDFIAVAEDLRRRGLAAPGRLGIQGGSNGGLLVGAVMVQRPDLFDAVVCQVPLLDMKRYHRLLAGASWMSEYGDPDDPADWAYLSRLSPYHNLRPGVRYPPLLLVTSTRDDRVHPAHARKMAARMLSLGQPVLYHELMEGGHGGGADNAQIADRQALEYGFLLRVLGPR</sequence>
<dbReference type="RefSeq" id="WP_163455443.1">
    <property type="nucleotide sequence ID" value="NZ_JAAGOH010000001.1"/>
</dbReference>
<dbReference type="GO" id="GO:0006508">
    <property type="term" value="P:proteolysis"/>
    <property type="evidence" value="ECO:0007669"/>
    <property type="project" value="UniProtKB-KW"/>
</dbReference>
<gene>
    <name evidence="6" type="ORF">G3A44_00030</name>
</gene>
<evidence type="ECO:0000256" key="1">
    <source>
        <dbReference type="ARBA" id="ARBA00022670"/>
    </source>
</evidence>
<dbReference type="InterPro" id="IPR002470">
    <property type="entry name" value="Peptidase_S9A"/>
</dbReference>
<accession>A0A7C9PF44</accession>
<keyword evidence="1" id="KW-0645">Protease</keyword>
<feature type="domain" description="Peptidase S9A N-terminal" evidence="5">
    <location>
        <begin position="13"/>
        <end position="224"/>
    </location>
</feature>
<dbReference type="InterPro" id="IPR023302">
    <property type="entry name" value="Pept_S9A_N"/>
</dbReference>
<dbReference type="SUPFAM" id="SSF53474">
    <property type="entry name" value="alpha/beta-Hydrolases"/>
    <property type="match status" value="1"/>
</dbReference>
<evidence type="ECO:0000259" key="5">
    <source>
        <dbReference type="Pfam" id="PF02897"/>
    </source>
</evidence>
<evidence type="ECO:0000313" key="6">
    <source>
        <dbReference type="EMBL" id="NDY89574.1"/>
    </source>
</evidence>
<protein>
    <submittedName>
        <fullName evidence="6">S9 family peptidase</fullName>
    </submittedName>
</protein>
<proteinExistence type="predicted"/>
<dbReference type="Pfam" id="PF00326">
    <property type="entry name" value="Peptidase_S9"/>
    <property type="match status" value="1"/>
</dbReference>
<dbReference type="PANTHER" id="PTHR42881:SF13">
    <property type="entry name" value="PROLYL ENDOPEPTIDASE"/>
    <property type="match status" value="1"/>
</dbReference>
<keyword evidence="3" id="KW-0720">Serine protease</keyword>
<comment type="caution">
    <text evidence="6">The sequence shown here is derived from an EMBL/GenBank/DDBJ whole genome shotgun (WGS) entry which is preliminary data.</text>
</comment>
<feature type="domain" description="Peptidase S9 prolyl oligopeptidase catalytic" evidence="4">
    <location>
        <begin position="502"/>
        <end position="705"/>
    </location>
</feature>
<dbReference type="EMBL" id="JAAGOH010000001">
    <property type="protein sequence ID" value="NDY89574.1"/>
    <property type="molecule type" value="Genomic_DNA"/>
</dbReference>
<reference evidence="6 7" key="1">
    <citation type="submission" date="2020-02" db="EMBL/GenBank/DDBJ databases">
        <title>Ideonella bacterium strain TBM-1.</title>
        <authorList>
            <person name="Chen W.-M."/>
        </authorList>
    </citation>
    <scope>NUCLEOTIDE SEQUENCE [LARGE SCALE GENOMIC DNA]</scope>
    <source>
        <strain evidence="6 7">TBM-1</strain>
    </source>
</reference>
<evidence type="ECO:0000256" key="2">
    <source>
        <dbReference type="ARBA" id="ARBA00022801"/>
    </source>
</evidence>
<dbReference type="Gene3D" id="2.130.10.120">
    <property type="entry name" value="Prolyl oligopeptidase, N-terminal domain"/>
    <property type="match status" value="1"/>
</dbReference>
<dbReference type="PRINTS" id="PR00862">
    <property type="entry name" value="PROLIGOPTASE"/>
</dbReference>
<dbReference type="GO" id="GO:0004252">
    <property type="term" value="F:serine-type endopeptidase activity"/>
    <property type="evidence" value="ECO:0007669"/>
    <property type="project" value="InterPro"/>
</dbReference>
<dbReference type="SUPFAM" id="SSF50993">
    <property type="entry name" value="Peptidase/esterase 'gauge' domain"/>
    <property type="match status" value="1"/>
</dbReference>
<dbReference type="AlphaFoldDB" id="A0A7C9PF44"/>
<dbReference type="InterPro" id="IPR029058">
    <property type="entry name" value="AB_hydrolase_fold"/>
</dbReference>
<organism evidence="6 7">
    <name type="scientific">Ideonella livida</name>
    <dbReference type="NCBI Taxonomy" id="2707176"/>
    <lineage>
        <taxon>Bacteria</taxon>
        <taxon>Pseudomonadati</taxon>
        <taxon>Pseudomonadota</taxon>
        <taxon>Betaproteobacteria</taxon>
        <taxon>Burkholderiales</taxon>
        <taxon>Sphaerotilaceae</taxon>
        <taxon>Ideonella</taxon>
    </lineage>
</organism>
<evidence type="ECO:0000313" key="7">
    <source>
        <dbReference type="Proteomes" id="UP000484255"/>
    </source>
</evidence>
<name>A0A7C9PF44_9BURK</name>
<dbReference type="Proteomes" id="UP000484255">
    <property type="component" value="Unassembled WGS sequence"/>
</dbReference>
<dbReference type="PANTHER" id="PTHR42881">
    <property type="entry name" value="PROLYL ENDOPEPTIDASE"/>
    <property type="match status" value="1"/>
</dbReference>
<dbReference type="InterPro" id="IPR001375">
    <property type="entry name" value="Peptidase_S9_cat"/>
</dbReference>
<dbReference type="Gene3D" id="3.40.50.1820">
    <property type="entry name" value="alpha/beta hydrolase"/>
    <property type="match status" value="1"/>
</dbReference>
<keyword evidence="2" id="KW-0378">Hydrolase</keyword>
<evidence type="ECO:0000259" key="4">
    <source>
        <dbReference type="Pfam" id="PF00326"/>
    </source>
</evidence>
<evidence type="ECO:0000256" key="3">
    <source>
        <dbReference type="ARBA" id="ARBA00022825"/>
    </source>
</evidence>
<dbReference type="InterPro" id="IPR051167">
    <property type="entry name" value="Prolyl_oligopep/macrocyclase"/>
</dbReference>
<keyword evidence="7" id="KW-1185">Reference proteome</keyword>
<dbReference type="GO" id="GO:0070012">
    <property type="term" value="F:oligopeptidase activity"/>
    <property type="evidence" value="ECO:0007669"/>
    <property type="project" value="TreeGrafter"/>
</dbReference>